<organism evidence="1 2">
    <name type="scientific">Plesiocystis pacifica SIR-1</name>
    <dbReference type="NCBI Taxonomy" id="391625"/>
    <lineage>
        <taxon>Bacteria</taxon>
        <taxon>Pseudomonadati</taxon>
        <taxon>Myxococcota</taxon>
        <taxon>Polyangia</taxon>
        <taxon>Nannocystales</taxon>
        <taxon>Nannocystaceae</taxon>
        <taxon>Plesiocystis</taxon>
    </lineage>
</organism>
<dbReference type="AlphaFoldDB" id="A6G304"/>
<evidence type="ECO:0000313" key="2">
    <source>
        <dbReference type="Proteomes" id="UP000005801"/>
    </source>
</evidence>
<dbReference type="EMBL" id="ABCS01000016">
    <property type="protein sequence ID" value="EDM79854.1"/>
    <property type="molecule type" value="Genomic_DNA"/>
</dbReference>
<sequence length="318" mass="35089">MAVGEVLGPVCFQPIGPDLWSLFTNHGGGNSRFGPRIPNRMFVFRVREAGGKSHLVAFNVVQPDLEADQPFLALRELSAELGAPLRAILNPGPEHHLSLIPYAEAFPDVPIYVAAGRIERENPTLCALPNVERLGEGDALPELGRMGLHVHVWGGFMEGKLVNRTQLRFGARRGTAEPLLVWHEASGAFINGGHGWFSWPVGAKPLPWPASRMLKLREGHVTWSPVHYSVHDHARAAAGAQRTLDWNFEHILDLHVPLDRHLWGRGHAVAESLMRPLIEGDWDSLPFGREALEIPEGFITGGTWKSYRKALRGSASSV</sequence>
<dbReference type="Proteomes" id="UP000005801">
    <property type="component" value="Unassembled WGS sequence"/>
</dbReference>
<reference evidence="1 2" key="1">
    <citation type="submission" date="2007-06" db="EMBL/GenBank/DDBJ databases">
        <authorList>
            <person name="Shimkets L."/>
            <person name="Ferriera S."/>
            <person name="Johnson J."/>
            <person name="Kravitz S."/>
            <person name="Beeson K."/>
            <person name="Sutton G."/>
            <person name="Rogers Y.-H."/>
            <person name="Friedman R."/>
            <person name="Frazier M."/>
            <person name="Venter J.C."/>
        </authorList>
    </citation>
    <scope>NUCLEOTIDE SEQUENCE [LARGE SCALE GENOMIC DNA]</scope>
    <source>
        <strain evidence="1 2">SIR-1</strain>
    </source>
</reference>
<keyword evidence="2" id="KW-1185">Reference proteome</keyword>
<evidence type="ECO:0000313" key="1">
    <source>
        <dbReference type="EMBL" id="EDM79854.1"/>
    </source>
</evidence>
<comment type="caution">
    <text evidence="1">The sequence shown here is derived from an EMBL/GenBank/DDBJ whole genome shotgun (WGS) entry which is preliminary data.</text>
</comment>
<accession>A6G304</accession>
<protein>
    <submittedName>
        <fullName evidence="1">Uncharacterized protein</fullName>
    </submittedName>
</protein>
<name>A6G304_9BACT</name>
<gene>
    <name evidence="1" type="ORF">PPSIR1_32183</name>
</gene>
<proteinExistence type="predicted"/>
<dbReference type="STRING" id="391625.PPSIR1_32183"/>